<proteinExistence type="predicted"/>
<keyword evidence="2" id="KW-1185">Reference proteome</keyword>
<protein>
    <submittedName>
        <fullName evidence="1">Uncharacterized protein</fullName>
    </submittedName>
</protein>
<gene>
    <name evidence="1" type="ORF">IWW38_001292</name>
</gene>
<sequence length="503" mass="55259">MDDRRRKEFWQTLLALGFPGQAACTGAYSGVALDWRVFERGIFHTKAAELILHFLLRCIDAARVRRDFFDCWPIAAPHQAREFRARVFRWVDELRRETGAWPQDVPVRRSDVDECRGVRFEAVLWTLADVAARAQLRSMGKRPSGSLSSCRARYARCTRDRRLAVDRWQATETELRRQIGVAAEGRAAAHEEFRVLRRRLAQAGVAAADVPSADATTAEVERRLEATVAQAKRLWAASAEWVEQHREAVEVVDSVADRRANAVRLDARRGDVRLAPPMADAWAQWLAAGQGDPPFRGADVSLHAVAQMAKACVGALRRALGSADALALTGDDVAGDRALDCVNERVRLLDAAIGAQDVRLARLRRLRKQLADQKAQTAPAAEHVPENNSAVDALLEAVHRRSVPLAAGSEPLVGPSRASELAEAWAGLLDDEAPPVHVVGLAWPDAGSALPRLSLSFMSDLGSVTSSSSVPRKRAPQPLLVSSSALKRQRPRDIDDVPDFLVD</sequence>
<organism evidence="1 2">
    <name type="scientific">Coemansia aciculifera</name>
    <dbReference type="NCBI Taxonomy" id="417176"/>
    <lineage>
        <taxon>Eukaryota</taxon>
        <taxon>Fungi</taxon>
        <taxon>Fungi incertae sedis</taxon>
        <taxon>Zoopagomycota</taxon>
        <taxon>Kickxellomycotina</taxon>
        <taxon>Kickxellomycetes</taxon>
        <taxon>Kickxellales</taxon>
        <taxon>Kickxellaceae</taxon>
        <taxon>Coemansia</taxon>
    </lineage>
</organism>
<dbReference type="Proteomes" id="UP001139981">
    <property type="component" value="Unassembled WGS sequence"/>
</dbReference>
<name>A0ACC1M6L7_9FUNG</name>
<evidence type="ECO:0000313" key="2">
    <source>
        <dbReference type="Proteomes" id="UP001139981"/>
    </source>
</evidence>
<reference evidence="1" key="1">
    <citation type="submission" date="2022-07" db="EMBL/GenBank/DDBJ databases">
        <title>Phylogenomic reconstructions and comparative analyses of Kickxellomycotina fungi.</title>
        <authorList>
            <person name="Reynolds N.K."/>
            <person name="Stajich J.E."/>
            <person name="Barry K."/>
            <person name="Grigoriev I.V."/>
            <person name="Crous P."/>
            <person name="Smith M.E."/>
        </authorList>
    </citation>
    <scope>NUCLEOTIDE SEQUENCE</scope>
    <source>
        <strain evidence="1">CBS 190363</strain>
    </source>
</reference>
<dbReference type="EMBL" id="JANBVB010000053">
    <property type="protein sequence ID" value="KAJ2898641.1"/>
    <property type="molecule type" value="Genomic_DNA"/>
</dbReference>
<accession>A0ACC1M6L7</accession>
<evidence type="ECO:0000313" key="1">
    <source>
        <dbReference type="EMBL" id="KAJ2898641.1"/>
    </source>
</evidence>
<comment type="caution">
    <text evidence="1">The sequence shown here is derived from an EMBL/GenBank/DDBJ whole genome shotgun (WGS) entry which is preliminary data.</text>
</comment>